<sequence length="561" mass="62206">MFRFLPGRLCLAILLLAMPLAAQDPPAAGAEKPTAAQRGLAAIEAQLPLIAREKEDLTHLRAELEKAGSEEEQQEIRQQITEKRARIREIEASIRSLASGVPEDAWVEKPAAPRTLTEEAQDALSPVLDLIRNATSGPREMSELRDDIENWENRLNLANQAVERLGSLPPDEQLDPAIVAQLTKVREEWNNRRVEATGELEALRAQLAERESKNRGFVETFSDTVSGFWRSKGINLLLAIGVFIVVFLAGRRALDLLRRHSPLHKREETPVYTRLLDLLAGLLIGLLATAGALLVLYFRGDWLLLSIATIIIVAVIIGSRNSILPYADQIRTILNLGPVREGERIVIDGVPWRVDSLGFYCTFSNPQLGDARLRLPIKEVIGLRSRPLGKKEPWFPSAEDDWVILSDGVFGKVLTQTPEAVVVLQLGGSRRQYLVGDYLSLAPEDLSKGYRISVTFGIDYAHQPICTTEVPDVFLKGVHRALVGAVERENVKSVKVEFMAAGASSLDYVILADFTGEVARSRNVLERLIQKTCVEVCNEQGWIIPFTQITLHQAPAEETPA</sequence>
<feature type="transmembrane region" description="Helical" evidence="2">
    <location>
        <begin position="234"/>
        <end position="254"/>
    </location>
</feature>
<organism evidence="4 5">
    <name type="scientific">Haloferula sargassicola</name>
    <dbReference type="NCBI Taxonomy" id="490096"/>
    <lineage>
        <taxon>Bacteria</taxon>
        <taxon>Pseudomonadati</taxon>
        <taxon>Verrucomicrobiota</taxon>
        <taxon>Verrucomicrobiia</taxon>
        <taxon>Verrucomicrobiales</taxon>
        <taxon>Verrucomicrobiaceae</taxon>
        <taxon>Haloferula</taxon>
    </lineage>
</organism>
<reference evidence="4 5" key="1">
    <citation type="submission" date="2024-02" db="EMBL/GenBank/DDBJ databases">
        <title>Haloferula sargassicola NBRC 104335.</title>
        <authorList>
            <person name="Ichikawa N."/>
            <person name="Katano-Makiyama Y."/>
            <person name="Hidaka K."/>
        </authorList>
    </citation>
    <scope>NUCLEOTIDE SEQUENCE [LARGE SCALE GENOMIC DNA]</scope>
    <source>
        <strain evidence="4 5">NBRC 104335</strain>
    </source>
</reference>
<keyword evidence="2" id="KW-1133">Transmembrane helix</keyword>
<evidence type="ECO:0000256" key="2">
    <source>
        <dbReference type="SAM" id="Phobius"/>
    </source>
</evidence>
<evidence type="ECO:0000256" key="1">
    <source>
        <dbReference type="SAM" id="Coils"/>
    </source>
</evidence>
<name>A0ABP9UNZ2_9BACT</name>
<keyword evidence="2" id="KW-0812">Transmembrane</keyword>
<feature type="transmembrane region" description="Helical" evidence="2">
    <location>
        <begin position="302"/>
        <end position="319"/>
    </location>
</feature>
<keyword evidence="5" id="KW-1185">Reference proteome</keyword>
<feature type="coiled-coil region" evidence="1">
    <location>
        <begin position="50"/>
        <end position="93"/>
    </location>
</feature>
<feature type="signal peptide" evidence="3">
    <location>
        <begin position="1"/>
        <end position="22"/>
    </location>
</feature>
<proteinExistence type="predicted"/>
<gene>
    <name evidence="4" type="ORF">Hsar01_02513</name>
</gene>
<evidence type="ECO:0000313" key="5">
    <source>
        <dbReference type="Proteomes" id="UP001476282"/>
    </source>
</evidence>
<feature type="chain" id="PRO_5045905469" description="Mechanosensitive ion channel" evidence="3">
    <location>
        <begin position="23"/>
        <end position="561"/>
    </location>
</feature>
<keyword evidence="3" id="KW-0732">Signal</keyword>
<evidence type="ECO:0008006" key="6">
    <source>
        <dbReference type="Google" id="ProtNLM"/>
    </source>
</evidence>
<dbReference type="EMBL" id="BAABRI010000013">
    <property type="protein sequence ID" value="GAA5483283.1"/>
    <property type="molecule type" value="Genomic_DNA"/>
</dbReference>
<dbReference type="RefSeq" id="WP_353567398.1">
    <property type="nucleotide sequence ID" value="NZ_BAABRI010000013.1"/>
</dbReference>
<protein>
    <recommendedName>
        <fullName evidence="6">Mechanosensitive ion channel</fullName>
    </recommendedName>
</protein>
<evidence type="ECO:0000256" key="3">
    <source>
        <dbReference type="SAM" id="SignalP"/>
    </source>
</evidence>
<feature type="coiled-coil region" evidence="1">
    <location>
        <begin position="141"/>
        <end position="213"/>
    </location>
</feature>
<keyword evidence="2" id="KW-0472">Membrane</keyword>
<dbReference type="Proteomes" id="UP001476282">
    <property type="component" value="Unassembled WGS sequence"/>
</dbReference>
<keyword evidence="1" id="KW-0175">Coiled coil</keyword>
<feature type="transmembrane region" description="Helical" evidence="2">
    <location>
        <begin position="275"/>
        <end position="296"/>
    </location>
</feature>
<accession>A0ABP9UNZ2</accession>
<comment type="caution">
    <text evidence="4">The sequence shown here is derived from an EMBL/GenBank/DDBJ whole genome shotgun (WGS) entry which is preliminary data.</text>
</comment>
<evidence type="ECO:0000313" key="4">
    <source>
        <dbReference type="EMBL" id="GAA5483283.1"/>
    </source>
</evidence>